<evidence type="ECO:0000313" key="2">
    <source>
        <dbReference type="EMBL" id="KAJ7223570.1"/>
    </source>
</evidence>
<feature type="compositionally biased region" description="Basic and acidic residues" evidence="1">
    <location>
        <begin position="377"/>
        <end position="386"/>
    </location>
</feature>
<accession>A0AAD6YMH2</accession>
<name>A0AAD6YMH2_9AGAR</name>
<proteinExistence type="predicted"/>
<dbReference type="Proteomes" id="UP001219525">
    <property type="component" value="Unassembled WGS sequence"/>
</dbReference>
<organism evidence="2 3">
    <name type="scientific">Mycena pura</name>
    <dbReference type="NCBI Taxonomy" id="153505"/>
    <lineage>
        <taxon>Eukaryota</taxon>
        <taxon>Fungi</taxon>
        <taxon>Dikarya</taxon>
        <taxon>Basidiomycota</taxon>
        <taxon>Agaricomycotina</taxon>
        <taxon>Agaricomycetes</taxon>
        <taxon>Agaricomycetidae</taxon>
        <taxon>Agaricales</taxon>
        <taxon>Marasmiineae</taxon>
        <taxon>Mycenaceae</taxon>
        <taxon>Mycena</taxon>
    </lineage>
</organism>
<gene>
    <name evidence="2" type="ORF">GGX14DRAFT_658546</name>
</gene>
<keyword evidence="3" id="KW-1185">Reference proteome</keyword>
<protein>
    <submittedName>
        <fullName evidence="2">Uncharacterized protein</fullName>
    </submittedName>
</protein>
<dbReference type="AlphaFoldDB" id="A0AAD6YMH2"/>
<evidence type="ECO:0000256" key="1">
    <source>
        <dbReference type="SAM" id="MobiDB-lite"/>
    </source>
</evidence>
<feature type="region of interest" description="Disordered" evidence="1">
    <location>
        <begin position="233"/>
        <end position="253"/>
    </location>
</feature>
<comment type="caution">
    <text evidence="2">The sequence shown here is derived from an EMBL/GenBank/DDBJ whole genome shotgun (WGS) entry which is preliminary data.</text>
</comment>
<sequence length="699" mass="74930">MLARSLSVSIVPPDLDFPGPPFSILSSVSAHLPISLSLAASHPHAHQHQHSICSRRVQLDLPAAPELLYTHVTFSGCVMLTPLLGCATPALGALQVALLRSARGGGSRALRVVVAPATLELVLQWRGDDPDSETPLPTLEVPLEMLAVDLSLAPGAAHLTQACGQVRFFSSVAVCRAANGGSVSRVMKVPIRVYNNVKAPRACTTSSGGLLRDGYTLPRQAPWARHAHARAARRPDAHRGGPPRAASAHWPQGRPGSIAEFQRYAARLRHPAAFRGESATRASEARRKMAASRKGALLRRLLFTCADRRHAVSYDITKDAEHCARFVLGTASRAQQPQQLAGTHDFGVVSEDGGGGGLEWKVRLGVADRKRRGNGGRAREGPEGPHARRGCVRGRGWLRGRGKWGSAWRAPGRLGVLQRLPAPPASPRPEKPPSTARFLGRGRVCLLVAAASGGPIRDTMDDFLELVDTSSSDILAMGLLSQHISFGFLPRPPLLRVLKLNGEVDTRDGAPIDRYLQCAGHAVQTLTLTILKTIGVLEHLAVQHCTQLRHLSIQSYILPFHDMSAYLRNLLSAVTSSSLSTIEIVNLRSRGSPHELAAATDGLDRSLAHPRFSNLQRSPIVSETPLLYECYAFENGGHNVTRPSLSPENSFRLPANESVPGATESLLDAAAVLGIPASDPVVAAARAFVPTSSRSKSAR</sequence>
<feature type="region of interest" description="Disordered" evidence="1">
    <location>
        <begin position="370"/>
        <end position="392"/>
    </location>
</feature>
<evidence type="ECO:0000313" key="3">
    <source>
        <dbReference type="Proteomes" id="UP001219525"/>
    </source>
</evidence>
<dbReference type="EMBL" id="JARJCW010000006">
    <property type="protein sequence ID" value="KAJ7223570.1"/>
    <property type="molecule type" value="Genomic_DNA"/>
</dbReference>
<reference evidence="2" key="1">
    <citation type="submission" date="2023-03" db="EMBL/GenBank/DDBJ databases">
        <title>Massive genome expansion in bonnet fungi (Mycena s.s.) driven by repeated elements and novel gene families across ecological guilds.</title>
        <authorList>
            <consortium name="Lawrence Berkeley National Laboratory"/>
            <person name="Harder C.B."/>
            <person name="Miyauchi S."/>
            <person name="Viragh M."/>
            <person name="Kuo A."/>
            <person name="Thoen E."/>
            <person name="Andreopoulos B."/>
            <person name="Lu D."/>
            <person name="Skrede I."/>
            <person name="Drula E."/>
            <person name="Henrissat B."/>
            <person name="Morin E."/>
            <person name="Kohler A."/>
            <person name="Barry K."/>
            <person name="LaButti K."/>
            <person name="Morin E."/>
            <person name="Salamov A."/>
            <person name="Lipzen A."/>
            <person name="Mereny Z."/>
            <person name="Hegedus B."/>
            <person name="Baldrian P."/>
            <person name="Stursova M."/>
            <person name="Weitz H."/>
            <person name="Taylor A."/>
            <person name="Grigoriev I.V."/>
            <person name="Nagy L.G."/>
            <person name="Martin F."/>
            <person name="Kauserud H."/>
        </authorList>
    </citation>
    <scope>NUCLEOTIDE SEQUENCE</scope>
    <source>
        <strain evidence="2">9144</strain>
    </source>
</reference>